<comment type="caution">
    <text evidence="1">The sequence shown here is derived from an EMBL/GenBank/DDBJ whole genome shotgun (WGS) entry which is preliminary data.</text>
</comment>
<proteinExistence type="predicted"/>
<reference evidence="1" key="1">
    <citation type="journal article" date="2022" name="bioRxiv">
        <title>Population genetic analysis of Ophidiomyces ophidiicola, the causative agent of snake fungal disease, indicates recent introductions to the USA.</title>
        <authorList>
            <person name="Ladner J.T."/>
            <person name="Palmer J.M."/>
            <person name="Ettinger C.L."/>
            <person name="Stajich J.E."/>
            <person name="Farrell T.M."/>
            <person name="Glorioso B.M."/>
            <person name="Lawson B."/>
            <person name="Price S.J."/>
            <person name="Stengle A.G."/>
            <person name="Grear D.A."/>
            <person name="Lorch J.M."/>
        </authorList>
    </citation>
    <scope>NUCLEOTIDE SEQUENCE</scope>
    <source>
        <strain evidence="1">NWHC 24266-5</strain>
    </source>
</reference>
<protein>
    <submittedName>
        <fullName evidence="1">Uncharacterized protein</fullName>
    </submittedName>
</protein>
<dbReference type="EMBL" id="JALBCA010000197">
    <property type="protein sequence ID" value="KAI2381607.1"/>
    <property type="molecule type" value="Genomic_DNA"/>
</dbReference>
<name>A0ACB8UMJ4_9EURO</name>
<accession>A0ACB8UMJ4</accession>
<organism evidence="1">
    <name type="scientific">Ophidiomyces ophidiicola</name>
    <dbReference type="NCBI Taxonomy" id="1387563"/>
    <lineage>
        <taxon>Eukaryota</taxon>
        <taxon>Fungi</taxon>
        <taxon>Dikarya</taxon>
        <taxon>Ascomycota</taxon>
        <taxon>Pezizomycotina</taxon>
        <taxon>Eurotiomycetes</taxon>
        <taxon>Eurotiomycetidae</taxon>
        <taxon>Onygenales</taxon>
        <taxon>Onygenaceae</taxon>
        <taxon>Ophidiomyces</taxon>
    </lineage>
</organism>
<evidence type="ECO:0000313" key="1">
    <source>
        <dbReference type="EMBL" id="KAI2381607.1"/>
    </source>
</evidence>
<gene>
    <name evidence="1" type="ORF">LOY88_006725</name>
</gene>
<sequence length="704" mass="77282">MSLSPQLAPPGSSTYSSDSLHVGDGTWDSQRNTFLLPNLMGLNFATMQYNGMGNRFRNFEGYHPLIRAHGVIAAITFLGLVPFSILLLRFYHGNPHLSLRLHIWMQILALFLTTVIFVTGWFAVGPKRSLTNPHHGIGLAIYVLVISQILWGWIVHRRPQKRRLYLPFKEMLHHWFGWITALLGIIQIPLGLTLYGSPISLFILYTLAVFGLFILFTVLTYFNGRYLAGVYNSRSSFSGPEVIDDGTSSRIHRGLAGTAGYAGRQRSGSRGRSPLRPEGNLFGINANEKRAEDRSSGTWKKRLLQIGGAVGAAAIIKKLVDKRRDRESDAESGRYHPAHTVTDTYDDDYSVSRVDEELPPPAAARHRYDPPASLPQSQYTESQSNFRSEKDHGLRNALFGAGALAAIRGLFKSRAARDEERRLEEIRQADLESERAMRERRYTGDGRLPRRHDRRYGSVSDITPTDADDPRSDLPPVPPHRHELSGSGTVTSLEHDQRPGPSAGAVAAGAAGVAAGAAVGGAAGGASNRRFNGPQEGSADSPPVSIKVKLHNNGRRVTLRQLTREEAEADREARRKDRTKQGRRRRESSLSGGEGDDHWRRVEELERRQAEDLQHADPTATAGPSTAPPPPLAVPPVPQTGPGPPVGSNLSVPAPPPPIPAARPLNSPLSNSTDLSGSFASRSGRRRAERRTQARQGGSRVEFT</sequence>